<protein>
    <submittedName>
        <fullName evidence="2">ATP-binding cassette domain-containing protein</fullName>
    </submittedName>
</protein>
<dbReference type="AlphaFoldDB" id="A0A4P7HP89"/>
<dbReference type="GO" id="GO:0016887">
    <property type="term" value="F:ATP hydrolysis activity"/>
    <property type="evidence" value="ECO:0007669"/>
    <property type="project" value="InterPro"/>
</dbReference>
<proteinExistence type="predicted"/>
<dbReference type="Proteomes" id="UP000296374">
    <property type="component" value="Chromosome"/>
</dbReference>
<name>A0A4P7HP89_9RHOB</name>
<evidence type="ECO:0000313" key="3">
    <source>
        <dbReference type="Proteomes" id="UP000296374"/>
    </source>
</evidence>
<reference evidence="3" key="1">
    <citation type="submission" date="2019-03" db="EMBL/GenBank/DDBJ databases">
        <authorList>
            <person name="Li J."/>
        </authorList>
    </citation>
    <scope>NUCLEOTIDE SEQUENCE [LARGE SCALE GENOMIC DNA]</scope>
    <source>
        <strain evidence="3">2251</strain>
    </source>
</reference>
<sequence>MAGYGSHAAIHHVTGEFAQRSLTAIVWPNRSGKSTLLKTMAGLLAPRSGTCTAGRRTMRQSC</sequence>
<dbReference type="EMBL" id="CP038439">
    <property type="protein sequence ID" value="QBX36158.1"/>
    <property type="molecule type" value="Genomic_DNA"/>
</dbReference>
<keyword evidence="2" id="KW-0067">ATP-binding</keyword>
<keyword evidence="2" id="KW-0547">Nucleotide-binding</keyword>
<dbReference type="Gene3D" id="3.40.50.300">
    <property type="entry name" value="P-loop containing nucleotide triphosphate hydrolases"/>
    <property type="match status" value="1"/>
</dbReference>
<dbReference type="RefSeq" id="WP_135314420.1">
    <property type="nucleotide sequence ID" value="NZ_CP038439.1"/>
</dbReference>
<organism evidence="2 3">
    <name type="scientific">Paracoccus liaowanqingii</name>
    <dbReference type="NCBI Taxonomy" id="2560053"/>
    <lineage>
        <taxon>Bacteria</taxon>
        <taxon>Pseudomonadati</taxon>
        <taxon>Pseudomonadota</taxon>
        <taxon>Alphaproteobacteria</taxon>
        <taxon>Rhodobacterales</taxon>
        <taxon>Paracoccaceae</taxon>
        <taxon>Paracoccus</taxon>
    </lineage>
</organism>
<dbReference type="SUPFAM" id="SSF52540">
    <property type="entry name" value="P-loop containing nucleoside triphosphate hydrolases"/>
    <property type="match status" value="1"/>
</dbReference>
<evidence type="ECO:0000313" key="2">
    <source>
        <dbReference type="EMBL" id="QBX36158.1"/>
    </source>
</evidence>
<dbReference type="Pfam" id="PF00005">
    <property type="entry name" value="ABC_tran"/>
    <property type="match status" value="1"/>
</dbReference>
<gene>
    <name evidence="2" type="ORF">E4191_09765</name>
</gene>
<accession>A0A4P7HP89</accession>
<dbReference type="GO" id="GO:0005524">
    <property type="term" value="F:ATP binding"/>
    <property type="evidence" value="ECO:0007669"/>
    <property type="project" value="UniProtKB-KW"/>
</dbReference>
<dbReference type="InterPro" id="IPR003439">
    <property type="entry name" value="ABC_transporter-like_ATP-bd"/>
</dbReference>
<dbReference type="KEGG" id="plia:E4191_09765"/>
<evidence type="ECO:0000259" key="1">
    <source>
        <dbReference type="Pfam" id="PF00005"/>
    </source>
</evidence>
<feature type="domain" description="ABC transporter" evidence="1">
    <location>
        <begin position="11"/>
        <end position="59"/>
    </location>
</feature>
<dbReference type="InterPro" id="IPR027417">
    <property type="entry name" value="P-loop_NTPase"/>
</dbReference>